<evidence type="ECO:0000313" key="7">
    <source>
        <dbReference type="Proteomes" id="UP000000641"/>
    </source>
</evidence>
<dbReference type="InterPro" id="IPR049560">
    <property type="entry name" value="MeTrfase_RsmB-F_NOP2_cat"/>
</dbReference>
<evidence type="ECO:0000256" key="2">
    <source>
        <dbReference type="ARBA" id="ARBA00022679"/>
    </source>
</evidence>
<dbReference type="HOGENOM" id="CLU_005316_7_6_2"/>
<dbReference type="PROSITE" id="PS51686">
    <property type="entry name" value="SAM_MT_RSMB_NOP"/>
    <property type="match status" value="1"/>
</dbReference>
<dbReference type="EnsemblBacteria" id="ABL78170">
    <property type="protein sequence ID" value="ABL78170"/>
    <property type="gene ID" value="Tpen_0768"/>
</dbReference>
<dbReference type="InterPro" id="IPR023267">
    <property type="entry name" value="RCMT"/>
</dbReference>
<dbReference type="KEGG" id="tpe:Tpen_0768"/>
<organism evidence="6 7">
    <name type="scientific">Thermofilum pendens (strain DSM 2475 / Hrk 5)</name>
    <dbReference type="NCBI Taxonomy" id="368408"/>
    <lineage>
        <taxon>Archaea</taxon>
        <taxon>Thermoproteota</taxon>
        <taxon>Thermoprotei</taxon>
        <taxon>Thermofilales</taxon>
        <taxon>Thermofilaceae</taxon>
        <taxon>Thermofilum</taxon>
    </lineage>
</organism>
<keyword evidence="3" id="KW-0949">S-adenosyl-L-methionine</keyword>
<dbReference type="Gene3D" id="3.40.50.150">
    <property type="entry name" value="Vaccinia Virus protein VP39"/>
    <property type="match status" value="1"/>
</dbReference>
<gene>
    <name evidence="6" type="ordered locus">Tpen_0768</name>
</gene>
<dbReference type="GeneID" id="4601090"/>
<evidence type="ECO:0000256" key="3">
    <source>
        <dbReference type="ARBA" id="ARBA00022691"/>
    </source>
</evidence>
<dbReference type="PRINTS" id="PR02008">
    <property type="entry name" value="RCMTFAMILY"/>
</dbReference>
<dbReference type="GO" id="GO:0001510">
    <property type="term" value="P:RNA methylation"/>
    <property type="evidence" value="ECO:0007669"/>
    <property type="project" value="InterPro"/>
</dbReference>
<dbReference type="InterPro" id="IPR001678">
    <property type="entry name" value="MeTrfase_RsmB-F_NOP2_dom"/>
</dbReference>
<accession>A1RY90</accession>
<evidence type="ECO:0000259" key="5">
    <source>
        <dbReference type="PROSITE" id="PS51686"/>
    </source>
</evidence>
<keyword evidence="2" id="KW-0808">Transferase</keyword>
<dbReference type="STRING" id="368408.Tpen_0768"/>
<keyword evidence="4" id="KW-0694">RNA-binding</keyword>
<protein>
    <submittedName>
        <fullName evidence="6">Fmu (Sun) domain protein</fullName>
    </submittedName>
</protein>
<keyword evidence="7" id="KW-1185">Reference proteome</keyword>
<dbReference type="EMBL" id="CP000505">
    <property type="protein sequence ID" value="ABL78170.1"/>
    <property type="molecule type" value="Genomic_DNA"/>
</dbReference>
<name>A1RY90_THEPD</name>
<proteinExistence type="predicted"/>
<evidence type="ECO:0000256" key="1">
    <source>
        <dbReference type="ARBA" id="ARBA00022603"/>
    </source>
</evidence>
<dbReference type="PANTHER" id="PTHR22807">
    <property type="entry name" value="NOP2 YEAST -RELATED NOL1/NOP2/FMU SUN DOMAIN-CONTAINING"/>
    <property type="match status" value="1"/>
</dbReference>
<dbReference type="Pfam" id="PF01189">
    <property type="entry name" value="Methyltr_RsmB-F"/>
    <property type="match status" value="1"/>
</dbReference>
<dbReference type="Proteomes" id="UP000000641">
    <property type="component" value="Chromosome"/>
</dbReference>
<keyword evidence="1" id="KW-0489">Methyltransferase</keyword>
<dbReference type="AlphaFoldDB" id="A1RY90"/>
<dbReference type="RefSeq" id="WP_011752435.1">
    <property type="nucleotide sequence ID" value="NC_008698.1"/>
</dbReference>
<dbReference type="GO" id="GO:0008173">
    <property type="term" value="F:RNA methyltransferase activity"/>
    <property type="evidence" value="ECO:0007669"/>
    <property type="project" value="InterPro"/>
</dbReference>
<dbReference type="eggNOG" id="arCOG00975">
    <property type="taxonomic scope" value="Archaea"/>
</dbReference>
<evidence type="ECO:0000313" key="6">
    <source>
        <dbReference type="EMBL" id="ABL78170.1"/>
    </source>
</evidence>
<feature type="domain" description="SAM-dependent MTase RsmB/NOP-type" evidence="5">
    <location>
        <begin position="165"/>
        <end position="443"/>
    </location>
</feature>
<dbReference type="InterPro" id="IPR029063">
    <property type="entry name" value="SAM-dependent_MTases_sf"/>
</dbReference>
<dbReference type="OrthoDB" id="14725at2157"/>
<evidence type="ECO:0000256" key="4">
    <source>
        <dbReference type="ARBA" id="ARBA00022884"/>
    </source>
</evidence>
<reference evidence="7" key="1">
    <citation type="journal article" date="2008" name="J. Bacteriol.">
        <title>Genome sequence of Thermofilum pendens reveals an exceptional loss of biosynthetic pathways without genome reduction.</title>
        <authorList>
            <person name="Anderson I."/>
            <person name="Rodriguez J."/>
            <person name="Susanti D."/>
            <person name="Porat I."/>
            <person name="Reich C."/>
            <person name="Ulrich L.E."/>
            <person name="Elkins J.G."/>
            <person name="Mavromatis K."/>
            <person name="Lykidis A."/>
            <person name="Kim E."/>
            <person name="Thompson L.S."/>
            <person name="Nolan M."/>
            <person name="Land M."/>
            <person name="Copeland A."/>
            <person name="Lapidus A."/>
            <person name="Lucas S."/>
            <person name="Detter C."/>
            <person name="Zhulin I.B."/>
            <person name="Olsen G.J."/>
            <person name="Whitman W."/>
            <person name="Mukhopadhyay B."/>
            <person name="Bristow J."/>
            <person name="Kyrpides N."/>
        </authorList>
    </citation>
    <scope>NUCLEOTIDE SEQUENCE [LARGE SCALE GENOMIC DNA]</scope>
    <source>
        <strain evidence="7">DSM 2475 / Hrk 5</strain>
    </source>
</reference>
<dbReference type="GO" id="GO:0003723">
    <property type="term" value="F:RNA binding"/>
    <property type="evidence" value="ECO:0007669"/>
    <property type="project" value="UniProtKB-KW"/>
</dbReference>
<dbReference type="SUPFAM" id="SSF53335">
    <property type="entry name" value="S-adenosyl-L-methionine-dependent methyltransferases"/>
    <property type="match status" value="1"/>
</dbReference>
<dbReference type="PANTHER" id="PTHR22807:SF70">
    <property type="entry name" value="TRNA_RRNA CYTOSINE-C5-METHYLASE, NOL1_NOP2_SUN FAMILY, FUSED TO N-TERMINAL NUSB REGULATOR DOMAIN"/>
    <property type="match status" value="1"/>
</dbReference>
<sequence>MSSSEAFLEDLTPKTFRAASLVVERVQRWKASLDYSFQSVRKEFNLSKPEARTVYALARLTLLNVGVAILALKKLGRSGIPLRRKSAFYVAVALVLKYPGFEKRVESLRGGLVSNVLLSSITPRFLERLIEEARELGCRDRIAYLYSVPPLVSEVLVENLGCARAEEVARSFERRFVWLRAVGEKGREKLEEFLVGLGIRFRRDPEIDGLYELLLPSYEPLPEVSPELAVYQDKASVAVVMELVKLGETCVSTCIDAAAAPFMKTSLYCDARRCCDEILAVDISFNRIRDSRGVLLGCRKIVHIVNSDSRFLATRTLFDEGLVDAPCTNSGAIGKDPGLRLSLWELDREEVALYSTRQREILRNVLRHMKHGGRVAYSTCSVLPEEGEEVVKDVAADGESSLLRPPLFFDEAYPRYGLRGVATRTFPDKHRSEAFFIALLEKK</sequence>